<reference evidence="12" key="2">
    <citation type="submission" date="2025-09" db="UniProtKB">
        <authorList>
            <consortium name="Ensembl"/>
        </authorList>
    </citation>
    <scope>IDENTIFICATION</scope>
</reference>
<reference evidence="12" key="1">
    <citation type="submission" date="2025-08" db="UniProtKB">
        <authorList>
            <consortium name="Ensembl"/>
        </authorList>
    </citation>
    <scope>IDENTIFICATION</scope>
</reference>
<evidence type="ECO:0000256" key="1">
    <source>
        <dbReference type="ARBA" id="ARBA00004613"/>
    </source>
</evidence>
<keyword evidence="4 10" id="KW-0732">Signal</keyword>
<feature type="chain" id="PRO_5018682037" evidence="10">
    <location>
        <begin position="29"/>
        <end position="334"/>
    </location>
</feature>
<keyword evidence="13" id="KW-1185">Reference proteome</keyword>
<keyword evidence="3" id="KW-0964">Secreted</keyword>
<organism evidence="12 13">
    <name type="scientific">Hippocampus comes</name>
    <name type="common">Tiger tail seahorse</name>
    <dbReference type="NCBI Taxonomy" id="109280"/>
    <lineage>
        <taxon>Eukaryota</taxon>
        <taxon>Metazoa</taxon>
        <taxon>Chordata</taxon>
        <taxon>Craniata</taxon>
        <taxon>Vertebrata</taxon>
        <taxon>Euteleostomi</taxon>
        <taxon>Actinopterygii</taxon>
        <taxon>Neopterygii</taxon>
        <taxon>Teleostei</taxon>
        <taxon>Neoteleostei</taxon>
        <taxon>Acanthomorphata</taxon>
        <taxon>Syngnathiaria</taxon>
        <taxon>Syngnathiformes</taxon>
        <taxon>Syngnathoidei</taxon>
        <taxon>Syngnathidae</taxon>
        <taxon>Hippocampus</taxon>
    </lineage>
</organism>
<dbReference type="GO" id="GO:0008083">
    <property type="term" value="F:growth factor activity"/>
    <property type="evidence" value="ECO:0007669"/>
    <property type="project" value="UniProtKB-KW"/>
</dbReference>
<dbReference type="AlphaFoldDB" id="A0A3Q2Y989"/>
<dbReference type="Gene3D" id="2.10.90.10">
    <property type="entry name" value="Cystine-knot cytokines"/>
    <property type="match status" value="1"/>
</dbReference>
<feature type="compositionally biased region" description="Basic and acidic residues" evidence="9">
    <location>
        <begin position="39"/>
        <end position="57"/>
    </location>
</feature>
<dbReference type="GO" id="GO:0005125">
    <property type="term" value="F:cytokine activity"/>
    <property type="evidence" value="ECO:0007669"/>
    <property type="project" value="TreeGrafter"/>
</dbReference>
<dbReference type="InterPro" id="IPR029034">
    <property type="entry name" value="Cystine-knot_cytokine"/>
</dbReference>
<dbReference type="PROSITE" id="PS51362">
    <property type="entry name" value="TGF_BETA_2"/>
    <property type="match status" value="1"/>
</dbReference>
<dbReference type="PANTHER" id="PTHR11848">
    <property type="entry name" value="TGF-BETA FAMILY"/>
    <property type="match status" value="1"/>
</dbReference>
<feature type="region of interest" description="Disordered" evidence="9">
    <location>
        <begin position="30"/>
        <end position="57"/>
    </location>
</feature>
<comment type="subcellular location">
    <subcellularLocation>
        <location evidence="1">Secreted</location>
    </subcellularLocation>
</comment>
<accession>A0A3Q2Y989</accession>
<dbReference type="GeneTree" id="ENSGT00940000160940"/>
<keyword evidence="7" id="KW-0325">Glycoprotein</keyword>
<dbReference type="PANTHER" id="PTHR11848:SF22">
    <property type="entry name" value="BONE MORPHOGENETIC PROTEIN 15"/>
    <property type="match status" value="1"/>
</dbReference>
<evidence type="ECO:0000256" key="5">
    <source>
        <dbReference type="ARBA" id="ARBA00023030"/>
    </source>
</evidence>
<keyword evidence="5 8" id="KW-0339">Growth factor</keyword>
<dbReference type="GO" id="GO:0005615">
    <property type="term" value="C:extracellular space"/>
    <property type="evidence" value="ECO:0007669"/>
    <property type="project" value="TreeGrafter"/>
</dbReference>
<proteinExistence type="inferred from homology"/>
<feature type="domain" description="TGF-beta family profile" evidence="11">
    <location>
        <begin position="218"/>
        <end position="334"/>
    </location>
</feature>
<dbReference type="InterPro" id="IPR015615">
    <property type="entry name" value="TGF-beta-rel"/>
</dbReference>
<evidence type="ECO:0000256" key="8">
    <source>
        <dbReference type="RuleBase" id="RU000354"/>
    </source>
</evidence>
<protein>
    <submittedName>
        <fullName evidence="12">Bone morphogenetic protein 15</fullName>
    </submittedName>
</protein>
<evidence type="ECO:0000256" key="9">
    <source>
        <dbReference type="SAM" id="MobiDB-lite"/>
    </source>
</evidence>
<comment type="similarity">
    <text evidence="2 8">Belongs to the TGF-beta family.</text>
</comment>
<dbReference type="SUPFAM" id="SSF57501">
    <property type="entry name" value="Cystine-knot cytokines"/>
    <property type="match status" value="1"/>
</dbReference>
<dbReference type="FunFam" id="2.10.90.10:FF:000012">
    <property type="entry name" value="Growth/differentiation factor 9 (Predicted)"/>
    <property type="match status" value="1"/>
</dbReference>
<evidence type="ECO:0000256" key="6">
    <source>
        <dbReference type="ARBA" id="ARBA00023157"/>
    </source>
</evidence>
<evidence type="ECO:0000313" key="12">
    <source>
        <dbReference type="Ensembl" id="ENSHCOP00000014389.1"/>
    </source>
</evidence>
<evidence type="ECO:0000256" key="3">
    <source>
        <dbReference type="ARBA" id="ARBA00022525"/>
    </source>
</evidence>
<dbReference type="Proteomes" id="UP000264820">
    <property type="component" value="Unplaced"/>
</dbReference>
<evidence type="ECO:0000259" key="11">
    <source>
        <dbReference type="PROSITE" id="PS51362"/>
    </source>
</evidence>
<feature type="signal peptide" evidence="10">
    <location>
        <begin position="1"/>
        <end position="28"/>
    </location>
</feature>
<dbReference type="Pfam" id="PF00019">
    <property type="entry name" value="TGF_beta"/>
    <property type="match status" value="1"/>
</dbReference>
<dbReference type="InterPro" id="IPR001839">
    <property type="entry name" value="TGF-b_C"/>
</dbReference>
<sequence>MRGQRRFPRVLLLSLALALLTLPPCRVAAGSKMSPGGGRRRDAEARGAHHRPLTEEQKADQNLQFMLSLYRSAAGPGGRPKQRRKFGSNTVRLLRPSASSVHYLVQYHVDVLPSERLIRASFVHLRSSSSAALPSPRCHAQVTWPGEESLLTTMEPHHRWTEADVGARVLRGEEDGGRLTLTAQYWCTEQERAEESGDLPRRWQGEPHLEAPSLLLYLEEDSATKNKTGTPKNRCKLHSFRLSFEELDWHHYIAPPVYNPRFCQGDCPRVLTYGYHSPNHAIIQTIINELGVGDVPPPSCVPYKYMPMSVLEVHKKKVEYKELEDMVAESCTCR</sequence>
<evidence type="ECO:0000256" key="2">
    <source>
        <dbReference type="ARBA" id="ARBA00006656"/>
    </source>
</evidence>
<evidence type="ECO:0000256" key="4">
    <source>
        <dbReference type="ARBA" id="ARBA00022729"/>
    </source>
</evidence>
<name>A0A3Q2Y989_HIPCM</name>
<evidence type="ECO:0000256" key="7">
    <source>
        <dbReference type="ARBA" id="ARBA00023180"/>
    </source>
</evidence>
<keyword evidence="6" id="KW-1015">Disulfide bond</keyword>
<dbReference type="SMART" id="SM00204">
    <property type="entry name" value="TGFB"/>
    <property type="match status" value="1"/>
</dbReference>
<dbReference type="Ensembl" id="ENSHCOT00000022002.1">
    <property type="protein sequence ID" value="ENSHCOP00000014389.1"/>
    <property type="gene ID" value="ENSHCOG00000017821.1"/>
</dbReference>
<evidence type="ECO:0000313" key="13">
    <source>
        <dbReference type="Proteomes" id="UP000264820"/>
    </source>
</evidence>
<evidence type="ECO:0000256" key="10">
    <source>
        <dbReference type="SAM" id="SignalP"/>
    </source>
</evidence>